<dbReference type="SUPFAM" id="SSF54211">
    <property type="entry name" value="Ribosomal protein S5 domain 2-like"/>
    <property type="match status" value="1"/>
</dbReference>
<dbReference type="InterPro" id="IPR036554">
    <property type="entry name" value="GHMP_kinase_C_sf"/>
</dbReference>
<evidence type="ECO:0000256" key="1">
    <source>
        <dbReference type="ARBA" id="ARBA00009684"/>
    </source>
</evidence>
<comment type="pathway">
    <text evidence="10">Isoprenoid biosynthesis; isopentenyl diphosphate biosynthesis via DXP pathway; isopentenyl diphosphate from 1-deoxy-D-xylulose 5-phosphate: step 3/6.</text>
</comment>
<dbReference type="InterPro" id="IPR006204">
    <property type="entry name" value="GHMP_kinase_N_dom"/>
</dbReference>
<comment type="catalytic activity">
    <reaction evidence="10">
        <text>4-CDP-2-C-methyl-D-erythritol + ATP = 4-CDP-2-C-methyl-D-erythritol 2-phosphate + ADP + H(+)</text>
        <dbReference type="Rhea" id="RHEA:18437"/>
        <dbReference type="ChEBI" id="CHEBI:15378"/>
        <dbReference type="ChEBI" id="CHEBI:30616"/>
        <dbReference type="ChEBI" id="CHEBI:57823"/>
        <dbReference type="ChEBI" id="CHEBI:57919"/>
        <dbReference type="ChEBI" id="CHEBI:456216"/>
        <dbReference type="EC" id="2.7.1.148"/>
    </reaction>
</comment>
<dbReference type="InterPro" id="IPR020568">
    <property type="entry name" value="Ribosomal_Su5_D2-typ_SF"/>
</dbReference>
<keyword evidence="8 10" id="KW-0414">Isoprene biosynthesis</keyword>
<keyword evidence="6 10" id="KW-0418">Kinase</keyword>
<keyword evidence="14" id="KW-1185">Reference proteome</keyword>
<comment type="caution">
    <text evidence="13">The sequence shown here is derived from an EMBL/GenBank/DDBJ whole genome shotgun (WGS) entry which is preliminary data.</text>
</comment>
<keyword evidence="5 10" id="KW-0547">Nucleotide-binding</keyword>
<accession>A0A512NHR4</accession>
<gene>
    <name evidence="10 13" type="primary">ispE</name>
    <name evidence="13" type="ORF">RSO01_56640</name>
</gene>
<dbReference type="AlphaFoldDB" id="A0A512NHR4"/>
<dbReference type="InterPro" id="IPR004424">
    <property type="entry name" value="IspE"/>
</dbReference>
<dbReference type="PIRSF" id="PIRSF010376">
    <property type="entry name" value="IspE"/>
    <property type="match status" value="1"/>
</dbReference>
<feature type="active site" evidence="10">
    <location>
        <position position="134"/>
    </location>
</feature>
<feature type="domain" description="GHMP kinase C-terminal" evidence="12">
    <location>
        <begin position="201"/>
        <end position="268"/>
    </location>
</feature>
<dbReference type="GO" id="GO:0019288">
    <property type="term" value="P:isopentenyl diphosphate biosynthetic process, methylerythritol 4-phosphate pathway"/>
    <property type="evidence" value="ECO:0007669"/>
    <property type="project" value="UniProtKB-UniRule"/>
</dbReference>
<feature type="domain" description="GHMP kinase N-terminal" evidence="11">
    <location>
        <begin position="64"/>
        <end position="141"/>
    </location>
</feature>
<dbReference type="SUPFAM" id="SSF55060">
    <property type="entry name" value="GHMP Kinase, C-terminal domain"/>
    <property type="match status" value="1"/>
</dbReference>
<proteinExistence type="inferred from homology"/>
<comment type="function">
    <text evidence="10">Catalyzes the phosphorylation of the position 2 hydroxy group of 4-diphosphocytidyl-2C-methyl-D-erythritol.</text>
</comment>
<organism evidence="13 14">
    <name type="scientific">Reyranella soli</name>
    <dbReference type="NCBI Taxonomy" id="1230389"/>
    <lineage>
        <taxon>Bacteria</taxon>
        <taxon>Pseudomonadati</taxon>
        <taxon>Pseudomonadota</taxon>
        <taxon>Alphaproteobacteria</taxon>
        <taxon>Hyphomicrobiales</taxon>
        <taxon>Reyranellaceae</taxon>
        <taxon>Reyranella</taxon>
    </lineage>
</organism>
<evidence type="ECO:0000313" key="14">
    <source>
        <dbReference type="Proteomes" id="UP000321058"/>
    </source>
</evidence>
<evidence type="ECO:0000256" key="6">
    <source>
        <dbReference type="ARBA" id="ARBA00022777"/>
    </source>
</evidence>
<protein>
    <recommendedName>
        <fullName evidence="3 10">4-diphosphocytidyl-2-C-methyl-D-erythritol kinase</fullName>
        <shortName evidence="10">CMK</shortName>
        <ecNumber evidence="2 10">2.7.1.148</ecNumber>
    </recommendedName>
    <alternativeName>
        <fullName evidence="9 10">4-(cytidine-5'-diphospho)-2-C-methyl-D-erythritol kinase</fullName>
    </alternativeName>
</protein>
<dbReference type="Pfam" id="PF00288">
    <property type="entry name" value="GHMP_kinases_N"/>
    <property type="match status" value="1"/>
</dbReference>
<dbReference type="GO" id="GO:0016114">
    <property type="term" value="P:terpenoid biosynthetic process"/>
    <property type="evidence" value="ECO:0007669"/>
    <property type="project" value="UniProtKB-UniRule"/>
</dbReference>
<evidence type="ECO:0000256" key="3">
    <source>
        <dbReference type="ARBA" id="ARBA00017473"/>
    </source>
</evidence>
<dbReference type="PANTHER" id="PTHR43527:SF2">
    <property type="entry name" value="4-DIPHOSPHOCYTIDYL-2-C-METHYL-D-ERYTHRITOL KINASE, CHLOROPLASTIC"/>
    <property type="match status" value="1"/>
</dbReference>
<feature type="active site" evidence="10">
    <location>
        <position position="7"/>
    </location>
</feature>
<comment type="similarity">
    <text evidence="1 10">Belongs to the GHMP kinase family. IspE subfamily.</text>
</comment>
<dbReference type="Gene3D" id="3.30.70.890">
    <property type="entry name" value="GHMP kinase, C-terminal domain"/>
    <property type="match status" value="1"/>
</dbReference>
<evidence type="ECO:0000313" key="13">
    <source>
        <dbReference type="EMBL" id="GEP58498.1"/>
    </source>
</evidence>
<evidence type="ECO:0000256" key="5">
    <source>
        <dbReference type="ARBA" id="ARBA00022741"/>
    </source>
</evidence>
<dbReference type="Gene3D" id="3.30.230.10">
    <property type="match status" value="1"/>
</dbReference>
<evidence type="ECO:0000256" key="9">
    <source>
        <dbReference type="ARBA" id="ARBA00032554"/>
    </source>
</evidence>
<evidence type="ECO:0000256" key="8">
    <source>
        <dbReference type="ARBA" id="ARBA00023229"/>
    </source>
</evidence>
<dbReference type="Proteomes" id="UP000321058">
    <property type="component" value="Unassembled WGS sequence"/>
</dbReference>
<dbReference type="RefSeq" id="WP_246158881.1">
    <property type="nucleotide sequence ID" value="NZ_BKAJ01000101.1"/>
</dbReference>
<reference evidence="13 14" key="1">
    <citation type="submission" date="2019-07" db="EMBL/GenBank/DDBJ databases">
        <title>Whole genome shotgun sequence of Reyranella soli NBRC 108950.</title>
        <authorList>
            <person name="Hosoyama A."/>
            <person name="Uohara A."/>
            <person name="Ohji S."/>
            <person name="Ichikawa N."/>
        </authorList>
    </citation>
    <scope>NUCLEOTIDE SEQUENCE [LARGE SCALE GENOMIC DNA]</scope>
    <source>
        <strain evidence="13 14">NBRC 108950</strain>
    </source>
</reference>
<feature type="binding site" evidence="10">
    <location>
        <begin position="92"/>
        <end position="102"/>
    </location>
    <ligand>
        <name>ATP</name>
        <dbReference type="ChEBI" id="CHEBI:30616"/>
    </ligand>
</feature>
<dbReference type="UniPathway" id="UPA00056">
    <property type="reaction ID" value="UER00094"/>
</dbReference>
<dbReference type="GO" id="GO:0005524">
    <property type="term" value="F:ATP binding"/>
    <property type="evidence" value="ECO:0007669"/>
    <property type="project" value="UniProtKB-UniRule"/>
</dbReference>
<evidence type="ECO:0000256" key="2">
    <source>
        <dbReference type="ARBA" id="ARBA00012052"/>
    </source>
</evidence>
<evidence type="ECO:0000256" key="7">
    <source>
        <dbReference type="ARBA" id="ARBA00022840"/>
    </source>
</evidence>
<dbReference type="Pfam" id="PF08544">
    <property type="entry name" value="GHMP_kinases_C"/>
    <property type="match status" value="1"/>
</dbReference>
<dbReference type="GO" id="GO:0050515">
    <property type="term" value="F:4-(cytidine 5'-diphospho)-2-C-methyl-D-erythritol kinase activity"/>
    <property type="evidence" value="ECO:0007669"/>
    <property type="project" value="UniProtKB-UniRule"/>
</dbReference>
<dbReference type="InterPro" id="IPR014721">
    <property type="entry name" value="Ribsml_uS5_D2-typ_fold_subgr"/>
</dbReference>
<evidence type="ECO:0000259" key="11">
    <source>
        <dbReference type="Pfam" id="PF00288"/>
    </source>
</evidence>
<dbReference type="EC" id="2.7.1.148" evidence="2 10"/>
<dbReference type="InterPro" id="IPR013750">
    <property type="entry name" value="GHMP_kinase_C_dom"/>
</dbReference>
<dbReference type="PANTHER" id="PTHR43527">
    <property type="entry name" value="4-DIPHOSPHOCYTIDYL-2-C-METHYL-D-ERYTHRITOL KINASE, CHLOROPLASTIC"/>
    <property type="match status" value="1"/>
</dbReference>
<evidence type="ECO:0000256" key="10">
    <source>
        <dbReference type="HAMAP-Rule" id="MF_00061"/>
    </source>
</evidence>
<evidence type="ECO:0000256" key="4">
    <source>
        <dbReference type="ARBA" id="ARBA00022679"/>
    </source>
</evidence>
<evidence type="ECO:0000259" key="12">
    <source>
        <dbReference type="Pfam" id="PF08544"/>
    </source>
</evidence>
<sequence length="277" mass="29076">MRPAHAKVNLWLNVVGRRDDGYHLLDSLVAFVDLADQVDARPDDRLSLDLDGPLAGALAGEADNLVVKAARLLADRAGVAPRAAIRLTKHVPVAAGLGGGSADAAAALRELMDLWRVAMPEEELFDLAARLGADVPMCLAGRPAFVSGVGERLSWAPPLPECAVLLVNPGVAMPTRDVFSARHGAFSAGRPVPRLWRDLVELAGDLAERGNDLTAAAVSLAPVVGQVLEALGRTGARHAAMSGSGATCFALYDSPELAQRAASALPTAWWRHVGKFV</sequence>
<dbReference type="NCBIfam" id="TIGR00154">
    <property type="entry name" value="ispE"/>
    <property type="match status" value="1"/>
</dbReference>
<keyword evidence="7 10" id="KW-0067">ATP-binding</keyword>
<dbReference type="HAMAP" id="MF_00061">
    <property type="entry name" value="IspE"/>
    <property type="match status" value="1"/>
</dbReference>
<name>A0A512NHR4_9HYPH</name>
<dbReference type="NCBIfam" id="NF011202">
    <property type="entry name" value="PRK14608.1"/>
    <property type="match status" value="1"/>
</dbReference>
<keyword evidence="4 10" id="KW-0808">Transferase</keyword>
<dbReference type="EMBL" id="BKAJ01000101">
    <property type="protein sequence ID" value="GEP58498.1"/>
    <property type="molecule type" value="Genomic_DNA"/>
</dbReference>